<gene>
    <name evidence="2" type="ORF">X943_002484</name>
</gene>
<reference evidence="2" key="1">
    <citation type="journal article" date="2014" name="Nucleic Acids Res.">
        <title>The evolutionary dynamics of variant antigen genes in Babesia reveal a history of genomic innovation underlying host-parasite interaction.</title>
        <authorList>
            <person name="Jackson A.P."/>
            <person name="Otto T.D."/>
            <person name="Darby A."/>
            <person name="Ramaprasad A."/>
            <person name="Xia D."/>
            <person name="Echaide I.E."/>
            <person name="Farber M."/>
            <person name="Gahlot S."/>
            <person name="Gamble J."/>
            <person name="Gupta D."/>
            <person name="Gupta Y."/>
            <person name="Jackson L."/>
            <person name="Malandrin L."/>
            <person name="Malas T.B."/>
            <person name="Moussa E."/>
            <person name="Nair M."/>
            <person name="Reid A.J."/>
            <person name="Sanders M."/>
            <person name="Sharma J."/>
            <person name="Tracey A."/>
            <person name="Quail M.A."/>
            <person name="Weir W."/>
            <person name="Wastling J.M."/>
            <person name="Hall N."/>
            <person name="Willadsen P."/>
            <person name="Lingelbach K."/>
            <person name="Shiels B."/>
            <person name="Tait A."/>
            <person name="Berriman M."/>
            <person name="Allred D.R."/>
            <person name="Pain A."/>
        </authorList>
    </citation>
    <scope>NUCLEOTIDE SEQUENCE</scope>
    <source>
        <strain evidence="2">1802A</strain>
    </source>
</reference>
<feature type="signal peptide" evidence="1">
    <location>
        <begin position="1"/>
        <end position="20"/>
    </location>
</feature>
<evidence type="ECO:0000256" key="1">
    <source>
        <dbReference type="SAM" id="SignalP"/>
    </source>
</evidence>
<keyword evidence="3" id="KW-1185">Reference proteome</keyword>
<keyword evidence="1" id="KW-0732">Signal</keyword>
<evidence type="ECO:0000313" key="3">
    <source>
        <dbReference type="Proteomes" id="UP001195914"/>
    </source>
</evidence>
<organism evidence="2 3">
    <name type="scientific">Babesia divergens</name>
    <dbReference type="NCBI Taxonomy" id="32595"/>
    <lineage>
        <taxon>Eukaryota</taxon>
        <taxon>Sar</taxon>
        <taxon>Alveolata</taxon>
        <taxon>Apicomplexa</taxon>
        <taxon>Aconoidasida</taxon>
        <taxon>Piroplasmida</taxon>
        <taxon>Babesiidae</taxon>
        <taxon>Babesia</taxon>
    </lineage>
</organism>
<dbReference type="EMBL" id="JAHBMH010000003">
    <property type="protein sequence ID" value="KAK1940328.1"/>
    <property type="molecule type" value="Genomic_DNA"/>
</dbReference>
<feature type="chain" id="PRO_5042200886" description="Lipoprotein" evidence="1">
    <location>
        <begin position="21"/>
        <end position="155"/>
    </location>
</feature>
<dbReference type="AlphaFoldDB" id="A0AAD9LKS5"/>
<reference evidence="2" key="2">
    <citation type="submission" date="2021-05" db="EMBL/GenBank/DDBJ databases">
        <authorList>
            <person name="Pain A."/>
        </authorList>
    </citation>
    <scope>NUCLEOTIDE SEQUENCE</scope>
    <source>
        <strain evidence="2">1802A</strain>
    </source>
</reference>
<dbReference type="Proteomes" id="UP001195914">
    <property type="component" value="Unassembled WGS sequence"/>
</dbReference>
<comment type="caution">
    <text evidence="2">The sequence shown here is derived from an EMBL/GenBank/DDBJ whole genome shotgun (WGS) entry which is preliminary data.</text>
</comment>
<evidence type="ECO:0008006" key="4">
    <source>
        <dbReference type="Google" id="ProtNLM"/>
    </source>
</evidence>
<evidence type="ECO:0000313" key="2">
    <source>
        <dbReference type="EMBL" id="KAK1940328.1"/>
    </source>
</evidence>
<protein>
    <recommendedName>
        <fullName evidence="4">Lipoprotein</fullName>
    </recommendedName>
</protein>
<accession>A0AAD9LKS5</accession>
<name>A0AAD9LKS5_BABDI</name>
<proteinExistence type="predicted"/>
<sequence length="155" mass="17356">MMFAGLITVAIFGCIGQSYAVKVATQSQEARDVFTLDELYESLHALKRDSNITQTHLKDIEGLLKAAGIPSPSDMYHSDKEESTYYDYVAFRRIQRHASSLYVRIEYIASIAQNRTESQNNGKSSTKDHSGSLLEHIATVLQSQPEGFDYSKIEA</sequence>